<evidence type="ECO:0000259" key="1">
    <source>
        <dbReference type="Pfam" id="PF09917"/>
    </source>
</evidence>
<dbReference type="PANTHER" id="PTHR36919:SF3">
    <property type="entry name" value="BLL5882 PROTEIN"/>
    <property type="match status" value="1"/>
</dbReference>
<dbReference type="RefSeq" id="WP_386809097.1">
    <property type="nucleotide sequence ID" value="NZ_JBHTMV010000004.1"/>
</dbReference>
<proteinExistence type="predicted"/>
<dbReference type="EMBL" id="JBHTMV010000004">
    <property type="protein sequence ID" value="MFD1293898.1"/>
    <property type="molecule type" value="Genomic_DNA"/>
</dbReference>
<dbReference type="Gene3D" id="2.40.128.520">
    <property type="match status" value="1"/>
</dbReference>
<protein>
    <submittedName>
        <fullName evidence="2">DUF2147 domain-containing protein</fullName>
    </submittedName>
</protein>
<dbReference type="PANTHER" id="PTHR36919">
    <property type="entry name" value="BLR1215 PROTEIN"/>
    <property type="match status" value="1"/>
</dbReference>
<comment type="caution">
    <text evidence="2">The sequence shown here is derived from an EMBL/GenBank/DDBJ whole genome shotgun (WGS) entry which is preliminary data.</text>
</comment>
<accession>A0ABW3WP15</accession>
<dbReference type="Proteomes" id="UP001597241">
    <property type="component" value="Unassembled WGS sequence"/>
</dbReference>
<name>A0ABW3WP15_9FLAO</name>
<evidence type="ECO:0000313" key="3">
    <source>
        <dbReference type="Proteomes" id="UP001597241"/>
    </source>
</evidence>
<dbReference type="InterPro" id="IPR019223">
    <property type="entry name" value="DUF2147"/>
</dbReference>
<sequence>MIKNVKLLITVFVLTLSVNSYSQTIFGKWKTFDEETGKEKSIVEIFEQDGKAYAKILELLEEGKADKLCENCDGAKKNQPIKGMEIIDGLTEDEDGEWNDAKILDPKSGKLYKCYIVLEEDNKLKVRGYLGFSLIGRTQYWTRM</sequence>
<dbReference type="Pfam" id="PF09917">
    <property type="entry name" value="DUF2147"/>
    <property type="match status" value="1"/>
</dbReference>
<gene>
    <name evidence="2" type="ORF">ACFQ5N_08630</name>
</gene>
<evidence type="ECO:0000313" key="2">
    <source>
        <dbReference type="EMBL" id="MFD1293898.1"/>
    </source>
</evidence>
<organism evidence="2 3">
    <name type="scientific">Lutibacter holmesii</name>
    <dbReference type="NCBI Taxonomy" id="1137985"/>
    <lineage>
        <taxon>Bacteria</taxon>
        <taxon>Pseudomonadati</taxon>
        <taxon>Bacteroidota</taxon>
        <taxon>Flavobacteriia</taxon>
        <taxon>Flavobacteriales</taxon>
        <taxon>Flavobacteriaceae</taxon>
        <taxon>Lutibacter</taxon>
    </lineage>
</organism>
<reference evidence="3" key="1">
    <citation type="journal article" date="2019" name="Int. J. Syst. Evol. Microbiol.">
        <title>The Global Catalogue of Microorganisms (GCM) 10K type strain sequencing project: providing services to taxonomists for standard genome sequencing and annotation.</title>
        <authorList>
            <consortium name="The Broad Institute Genomics Platform"/>
            <consortium name="The Broad Institute Genome Sequencing Center for Infectious Disease"/>
            <person name="Wu L."/>
            <person name="Ma J."/>
        </authorList>
    </citation>
    <scope>NUCLEOTIDE SEQUENCE [LARGE SCALE GENOMIC DNA]</scope>
    <source>
        <strain evidence="3">CCUG 62221</strain>
    </source>
</reference>
<feature type="domain" description="DUF2147" evidence="1">
    <location>
        <begin position="27"/>
        <end position="143"/>
    </location>
</feature>
<keyword evidence="3" id="KW-1185">Reference proteome</keyword>